<keyword evidence="8" id="KW-1185">Reference proteome</keyword>
<comment type="caution">
    <text evidence="7">The sequence shown here is derived from an EMBL/GenBank/DDBJ whole genome shotgun (WGS) entry which is preliminary data.</text>
</comment>
<evidence type="ECO:0000256" key="3">
    <source>
        <dbReference type="PIRSR" id="PIRSR617939-1"/>
    </source>
</evidence>
<accession>A0A8K0SK04</accession>
<protein>
    <recommendedName>
        <fullName evidence="1">gamma-glutamylcyclotransferase</fullName>
        <ecNumber evidence="1">4.3.2.9</ecNumber>
    </recommendedName>
</protein>
<name>A0A8K0SK04_9HYPO</name>
<dbReference type="PANTHER" id="PTHR12935">
    <property type="entry name" value="GAMMA-GLUTAMYLCYCLOTRANSFERASE"/>
    <property type="match status" value="1"/>
</dbReference>
<keyword evidence="6" id="KW-0812">Transmembrane</keyword>
<sequence>MSEPKACSVAAIRRNVADRWQKPRPHAPIAAIPQTSPERLAQAQDGDAPHSSTRLYLAYGSNLSAETFLGHRGIRPLSQVNVTVPTLRLTFDLPGLPYWEPCFANVAFRKLPEKPKLPIPGQPPKIPPFEPPHHDQNVSDWNGGLVGVVYEVTSEDYDTIIRTEGGGSSYKEVVVPCIPIPPRFATPEKPPFPELPKPFFARTLFAPYLPNTDEPDDPRKDKWWYRFVTRPVRPAPDYAQASPRYLKLITDGAREHDIPEEYQLYLQSLTPYKPTTCWQQVGKYLFLLAMLIPFLLIAPLVFLVGKKANYPPWMATLLAVAFNLTWMLYDNVFKPIFGDGERTQEEEESRTRPNRYGRYCDEEKASLL</sequence>
<reference evidence="7" key="1">
    <citation type="journal article" date="2021" name="Nat. Commun.">
        <title>Genetic determinants of endophytism in the Arabidopsis root mycobiome.</title>
        <authorList>
            <person name="Mesny F."/>
            <person name="Miyauchi S."/>
            <person name="Thiergart T."/>
            <person name="Pickel B."/>
            <person name="Atanasova L."/>
            <person name="Karlsson M."/>
            <person name="Huettel B."/>
            <person name="Barry K.W."/>
            <person name="Haridas S."/>
            <person name="Chen C."/>
            <person name="Bauer D."/>
            <person name="Andreopoulos W."/>
            <person name="Pangilinan J."/>
            <person name="LaButti K."/>
            <person name="Riley R."/>
            <person name="Lipzen A."/>
            <person name="Clum A."/>
            <person name="Drula E."/>
            <person name="Henrissat B."/>
            <person name="Kohler A."/>
            <person name="Grigoriev I.V."/>
            <person name="Martin F.M."/>
            <person name="Hacquard S."/>
        </authorList>
    </citation>
    <scope>NUCLEOTIDE SEQUENCE</scope>
    <source>
        <strain evidence="7">MPI-CAGE-CH-0235</strain>
    </source>
</reference>
<organism evidence="7 8">
    <name type="scientific">Stachybotrys elegans</name>
    <dbReference type="NCBI Taxonomy" id="80388"/>
    <lineage>
        <taxon>Eukaryota</taxon>
        <taxon>Fungi</taxon>
        <taxon>Dikarya</taxon>
        <taxon>Ascomycota</taxon>
        <taxon>Pezizomycotina</taxon>
        <taxon>Sordariomycetes</taxon>
        <taxon>Hypocreomycetidae</taxon>
        <taxon>Hypocreales</taxon>
        <taxon>Stachybotryaceae</taxon>
        <taxon>Stachybotrys</taxon>
    </lineage>
</organism>
<evidence type="ECO:0000256" key="5">
    <source>
        <dbReference type="SAM" id="MobiDB-lite"/>
    </source>
</evidence>
<dbReference type="EC" id="4.3.2.9" evidence="1"/>
<feature type="active site" description="Proton acceptor" evidence="3">
    <location>
        <position position="164"/>
    </location>
</feature>
<dbReference type="EMBL" id="JAGPNK010000010">
    <property type="protein sequence ID" value="KAH7312457.1"/>
    <property type="molecule type" value="Genomic_DNA"/>
</dbReference>
<evidence type="ECO:0000256" key="6">
    <source>
        <dbReference type="SAM" id="Phobius"/>
    </source>
</evidence>
<feature type="binding site" evidence="4">
    <location>
        <position position="245"/>
    </location>
    <ligand>
        <name>substrate</name>
    </ligand>
</feature>
<evidence type="ECO:0000256" key="1">
    <source>
        <dbReference type="ARBA" id="ARBA00012346"/>
    </source>
</evidence>
<evidence type="ECO:0000313" key="7">
    <source>
        <dbReference type="EMBL" id="KAH7312457.1"/>
    </source>
</evidence>
<keyword evidence="2" id="KW-0456">Lyase</keyword>
<gene>
    <name evidence="7" type="ORF">B0I35DRAFT_480912</name>
</gene>
<evidence type="ECO:0000256" key="2">
    <source>
        <dbReference type="ARBA" id="ARBA00023239"/>
    </source>
</evidence>
<dbReference type="OrthoDB" id="2017317at2759"/>
<keyword evidence="6" id="KW-0472">Membrane</keyword>
<dbReference type="GO" id="GO:0003839">
    <property type="term" value="F:gamma-glutamylcyclotransferase activity"/>
    <property type="evidence" value="ECO:0007669"/>
    <property type="project" value="UniProtKB-EC"/>
</dbReference>
<evidence type="ECO:0000256" key="4">
    <source>
        <dbReference type="PIRSR" id="PIRSR617939-2"/>
    </source>
</evidence>
<dbReference type="InterPro" id="IPR017939">
    <property type="entry name" value="G-Glutamylcylcotransferase"/>
</dbReference>
<keyword evidence="6" id="KW-1133">Transmembrane helix</keyword>
<dbReference type="AlphaFoldDB" id="A0A8K0SK04"/>
<feature type="region of interest" description="Disordered" evidence="5">
    <location>
        <begin position="21"/>
        <end position="49"/>
    </location>
</feature>
<proteinExistence type="predicted"/>
<feature type="binding site" evidence="4">
    <location>
        <begin position="56"/>
        <end position="61"/>
    </location>
    <ligand>
        <name>substrate</name>
    </ligand>
</feature>
<dbReference type="PANTHER" id="PTHR12935:SF0">
    <property type="entry name" value="GAMMA-GLUTAMYLCYCLOTRANSFERASE"/>
    <property type="match status" value="1"/>
</dbReference>
<feature type="transmembrane region" description="Helical" evidence="6">
    <location>
        <begin position="312"/>
        <end position="329"/>
    </location>
</feature>
<dbReference type="Proteomes" id="UP000813444">
    <property type="component" value="Unassembled WGS sequence"/>
</dbReference>
<dbReference type="Gene3D" id="3.10.490.10">
    <property type="entry name" value="Gamma-glutamyl cyclotransferase-like"/>
    <property type="match status" value="1"/>
</dbReference>
<evidence type="ECO:0000313" key="8">
    <source>
        <dbReference type="Proteomes" id="UP000813444"/>
    </source>
</evidence>
<feature type="transmembrane region" description="Helical" evidence="6">
    <location>
        <begin position="284"/>
        <end position="305"/>
    </location>
</feature>